<organism evidence="2 3">
    <name type="scientific">Aceticella autotrophica</name>
    <dbReference type="NCBI Taxonomy" id="2755338"/>
    <lineage>
        <taxon>Bacteria</taxon>
        <taxon>Bacillati</taxon>
        <taxon>Bacillota</taxon>
        <taxon>Clostridia</taxon>
        <taxon>Thermoanaerobacterales</taxon>
        <taxon>Thermoanaerobacteraceae</taxon>
        <taxon>Aceticella</taxon>
    </lineage>
</organism>
<keyword evidence="1" id="KW-0472">Membrane</keyword>
<reference evidence="2" key="1">
    <citation type="submission" date="2020-08" db="EMBL/GenBank/DDBJ databases">
        <title>Genomic insights into the carbon and energy metabolism of the first obligate autotrophic acetogenic bacterium Aceticella autotrophica gen. nov., sp. nov.</title>
        <authorList>
            <person name="Toshchakov S.V."/>
            <person name="Elcheninov A.G."/>
            <person name="Kublanov I.V."/>
            <person name="Frolov E.N."/>
            <person name="Lebedinsky A.V."/>
        </authorList>
    </citation>
    <scope>NUCLEOTIDE SEQUENCE</scope>
    <source>
        <strain evidence="2">3443-3Ac</strain>
    </source>
</reference>
<evidence type="ECO:0000313" key="2">
    <source>
        <dbReference type="EMBL" id="QSZ26794.1"/>
    </source>
</evidence>
<keyword evidence="3" id="KW-1185">Reference proteome</keyword>
<dbReference type="Proteomes" id="UP000671913">
    <property type="component" value="Chromosome"/>
</dbReference>
<feature type="transmembrane region" description="Helical" evidence="1">
    <location>
        <begin position="6"/>
        <end position="23"/>
    </location>
</feature>
<dbReference type="EMBL" id="CP060096">
    <property type="protein sequence ID" value="QSZ26794.1"/>
    <property type="molecule type" value="Genomic_DNA"/>
</dbReference>
<dbReference type="RefSeq" id="WP_284679478.1">
    <property type="nucleotide sequence ID" value="NZ_CP060096.1"/>
</dbReference>
<evidence type="ECO:0000256" key="1">
    <source>
        <dbReference type="SAM" id="Phobius"/>
    </source>
</evidence>
<keyword evidence="1" id="KW-1133">Transmembrane helix</keyword>
<proteinExistence type="predicted"/>
<evidence type="ECO:0000313" key="3">
    <source>
        <dbReference type="Proteomes" id="UP000671913"/>
    </source>
</evidence>
<protein>
    <submittedName>
        <fullName evidence="2">Uncharacterized protein</fullName>
    </submittedName>
</protein>
<name>A0A975AUP4_9THEO</name>
<keyword evidence="1" id="KW-0812">Transmembrane</keyword>
<gene>
    <name evidence="2" type="ORF">ACETAC_07835</name>
</gene>
<accession>A0A975AUP4</accession>
<feature type="transmembrane region" description="Helical" evidence="1">
    <location>
        <begin position="30"/>
        <end position="50"/>
    </location>
</feature>
<dbReference type="KEGG" id="aaut:ACETAC_07835"/>
<dbReference type="AlphaFoldDB" id="A0A975AUP4"/>
<sequence length="80" mass="9521">MLKLIILTVIFIIISVIVFLPLFKEKKWKELIISFIFISISYVMYLLWMFDLTIEPLSKVVSIFHSPMISLWNKLNILCK</sequence>